<dbReference type="InterPro" id="IPR011009">
    <property type="entry name" value="Kinase-like_dom_sf"/>
</dbReference>
<evidence type="ECO:0000256" key="1">
    <source>
        <dbReference type="ARBA" id="ARBA00012444"/>
    </source>
</evidence>
<comment type="catalytic activity">
    <reaction evidence="8">
        <text>L-seryl-[protein] + ATP = O-phospho-L-seryl-[protein] + ADP + H(+)</text>
        <dbReference type="Rhea" id="RHEA:17989"/>
        <dbReference type="Rhea" id="RHEA-COMP:9863"/>
        <dbReference type="Rhea" id="RHEA-COMP:11604"/>
        <dbReference type="ChEBI" id="CHEBI:15378"/>
        <dbReference type="ChEBI" id="CHEBI:29999"/>
        <dbReference type="ChEBI" id="CHEBI:30616"/>
        <dbReference type="ChEBI" id="CHEBI:83421"/>
        <dbReference type="ChEBI" id="CHEBI:456216"/>
        <dbReference type="EC" id="2.7.11.11"/>
    </reaction>
</comment>
<evidence type="ECO:0000256" key="3">
    <source>
        <dbReference type="ARBA" id="ARBA00022679"/>
    </source>
</evidence>
<keyword evidence="4" id="KW-0547">Nucleotide-binding</keyword>
<dbReference type="InterPro" id="IPR000719">
    <property type="entry name" value="Prot_kinase_dom"/>
</dbReference>
<evidence type="ECO:0000256" key="8">
    <source>
        <dbReference type="ARBA" id="ARBA00047454"/>
    </source>
</evidence>
<reference evidence="11 12" key="1">
    <citation type="submission" date="2016-07" db="EMBL/GenBank/DDBJ databases">
        <title>Pervasive Adenine N6-methylation of Active Genes in Fungi.</title>
        <authorList>
            <consortium name="DOE Joint Genome Institute"/>
            <person name="Mondo S.J."/>
            <person name="Dannebaum R.O."/>
            <person name="Kuo R.C."/>
            <person name="Labutti K."/>
            <person name="Haridas S."/>
            <person name="Kuo A."/>
            <person name="Salamov A."/>
            <person name="Ahrendt S.R."/>
            <person name="Lipzen A."/>
            <person name="Sullivan W."/>
            <person name="Andreopoulos W.B."/>
            <person name="Clum A."/>
            <person name="Lindquist E."/>
            <person name="Daum C."/>
            <person name="Ramamoorthy G.K."/>
            <person name="Gryganskyi A."/>
            <person name="Culley D."/>
            <person name="Magnuson J.K."/>
            <person name="James T.Y."/>
            <person name="O'Malley M.A."/>
            <person name="Stajich J.E."/>
            <person name="Spatafora J.W."/>
            <person name="Visel A."/>
            <person name="Grigoriev I.V."/>
        </authorList>
    </citation>
    <scope>NUCLEOTIDE SEQUENCE [LARGE SCALE GENOMIC DNA]</scope>
    <source>
        <strain evidence="11 12">JEL800</strain>
    </source>
</reference>
<evidence type="ECO:0000256" key="2">
    <source>
        <dbReference type="ARBA" id="ARBA00022527"/>
    </source>
</evidence>
<keyword evidence="2" id="KW-0723">Serine/threonine-protein kinase</keyword>
<dbReference type="PANTHER" id="PTHR24353">
    <property type="entry name" value="CYCLIC NUCLEOTIDE-DEPENDENT PROTEIN KINASE"/>
    <property type="match status" value="1"/>
</dbReference>
<dbReference type="SUPFAM" id="SSF56112">
    <property type="entry name" value="Protein kinase-like (PK-like)"/>
    <property type="match status" value="1"/>
</dbReference>
<dbReference type="STRING" id="329046.A0A1Y2B0V1"/>
<evidence type="ECO:0000256" key="4">
    <source>
        <dbReference type="ARBA" id="ARBA00022741"/>
    </source>
</evidence>
<accession>A0A1Y2B0V1</accession>
<keyword evidence="12" id="KW-1185">Reference proteome</keyword>
<organism evidence="11 12">
    <name type="scientific">Rhizoclosmatium globosum</name>
    <dbReference type="NCBI Taxonomy" id="329046"/>
    <lineage>
        <taxon>Eukaryota</taxon>
        <taxon>Fungi</taxon>
        <taxon>Fungi incertae sedis</taxon>
        <taxon>Chytridiomycota</taxon>
        <taxon>Chytridiomycota incertae sedis</taxon>
        <taxon>Chytridiomycetes</taxon>
        <taxon>Chytridiales</taxon>
        <taxon>Chytriomycetaceae</taxon>
        <taxon>Rhizoclosmatium</taxon>
    </lineage>
</organism>
<comment type="catalytic activity">
    <reaction evidence="7">
        <text>L-threonyl-[protein] + ATP = O-phospho-L-threonyl-[protein] + ADP + H(+)</text>
        <dbReference type="Rhea" id="RHEA:46608"/>
        <dbReference type="Rhea" id="RHEA-COMP:11060"/>
        <dbReference type="Rhea" id="RHEA-COMP:11605"/>
        <dbReference type="ChEBI" id="CHEBI:15378"/>
        <dbReference type="ChEBI" id="CHEBI:30013"/>
        <dbReference type="ChEBI" id="CHEBI:30616"/>
        <dbReference type="ChEBI" id="CHEBI:61977"/>
        <dbReference type="ChEBI" id="CHEBI:456216"/>
        <dbReference type="EC" id="2.7.11.11"/>
    </reaction>
</comment>
<evidence type="ECO:0000256" key="5">
    <source>
        <dbReference type="ARBA" id="ARBA00022777"/>
    </source>
</evidence>
<dbReference type="Gene3D" id="1.10.510.10">
    <property type="entry name" value="Transferase(Phosphotransferase) domain 1"/>
    <property type="match status" value="1"/>
</dbReference>
<evidence type="ECO:0000313" key="12">
    <source>
        <dbReference type="Proteomes" id="UP000193642"/>
    </source>
</evidence>
<protein>
    <recommendedName>
        <fullName evidence="1">cAMP-dependent protein kinase</fullName>
        <ecNumber evidence="1">2.7.11.11</ecNumber>
    </recommendedName>
</protein>
<comment type="caution">
    <text evidence="11">The sequence shown here is derived from an EMBL/GenBank/DDBJ whole genome shotgun (WGS) entry which is preliminary data.</text>
</comment>
<dbReference type="GO" id="GO:0004691">
    <property type="term" value="F:cAMP-dependent protein kinase activity"/>
    <property type="evidence" value="ECO:0007669"/>
    <property type="project" value="UniProtKB-EC"/>
</dbReference>
<evidence type="ECO:0000256" key="9">
    <source>
        <dbReference type="SAM" id="MobiDB-lite"/>
    </source>
</evidence>
<feature type="compositionally biased region" description="Basic and acidic residues" evidence="9">
    <location>
        <begin position="252"/>
        <end position="266"/>
    </location>
</feature>
<evidence type="ECO:0000313" key="11">
    <source>
        <dbReference type="EMBL" id="ORY28443.1"/>
    </source>
</evidence>
<evidence type="ECO:0000256" key="7">
    <source>
        <dbReference type="ARBA" id="ARBA00047292"/>
    </source>
</evidence>
<dbReference type="Pfam" id="PF00069">
    <property type="entry name" value="Pkinase"/>
    <property type="match status" value="1"/>
</dbReference>
<feature type="region of interest" description="Disordered" evidence="9">
    <location>
        <begin position="252"/>
        <end position="346"/>
    </location>
</feature>
<evidence type="ECO:0000259" key="10">
    <source>
        <dbReference type="PROSITE" id="PS50011"/>
    </source>
</evidence>
<dbReference type="EMBL" id="MCGO01000095">
    <property type="protein sequence ID" value="ORY28443.1"/>
    <property type="molecule type" value="Genomic_DNA"/>
</dbReference>
<sequence>MAPDILFDKGYMHQIDWWSLGVIFYELFYGKRPFRGPTNADIAKAIKEGVVVFHDANQVTRRPVRISPAFKNLLEGLMVVDRDRRLGCGESGGREVMEHVFFRGGGMLPVFVPDISKPNFDAQEDEAVTGDPMGFRPRQRQNRTELNAWLVNQGAGARTSIPPSPAPTPTAGRGSLAAFLGAAPLEPQAATPPVQQVNPKIVEVTQLLSLAQIKDMHAADPKAPNQERIEAELDFIDANYDVFDWEVLAAQKERERERERGRRGEEVGGFGGDRFGSFGRSKSRSGDDVRGGGVVRGRETPGQTFQRLRSKSIGAMNRAVARGREAVEGGGNGTLDRKKSGVNLRQ</sequence>
<dbReference type="Proteomes" id="UP000193642">
    <property type="component" value="Unassembled WGS sequence"/>
</dbReference>
<name>A0A1Y2B0V1_9FUNG</name>
<keyword evidence="5 11" id="KW-0418">Kinase</keyword>
<dbReference type="EC" id="2.7.11.11" evidence="1"/>
<keyword evidence="6" id="KW-0067">ATP-binding</keyword>
<dbReference type="PROSITE" id="PS50011">
    <property type="entry name" value="PROTEIN_KINASE_DOM"/>
    <property type="match status" value="1"/>
</dbReference>
<proteinExistence type="predicted"/>
<dbReference type="AlphaFoldDB" id="A0A1Y2B0V1"/>
<feature type="domain" description="Protein kinase" evidence="10">
    <location>
        <begin position="1"/>
        <end position="102"/>
    </location>
</feature>
<keyword evidence="3" id="KW-0808">Transferase</keyword>
<gene>
    <name evidence="11" type="ORF">BCR33DRAFT_725152</name>
</gene>
<evidence type="ECO:0000256" key="6">
    <source>
        <dbReference type="ARBA" id="ARBA00022840"/>
    </source>
</evidence>
<dbReference type="GO" id="GO:0005524">
    <property type="term" value="F:ATP binding"/>
    <property type="evidence" value="ECO:0007669"/>
    <property type="project" value="UniProtKB-KW"/>
</dbReference>
<dbReference type="OrthoDB" id="354826at2759"/>